<evidence type="ECO:0000313" key="4">
    <source>
        <dbReference type="Proteomes" id="UP001580407"/>
    </source>
</evidence>
<proteinExistence type="predicted"/>
<gene>
    <name evidence="3" type="ORF">ACE3NQ_18635</name>
</gene>
<dbReference type="InterPro" id="IPR052713">
    <property type="entry name" value="FeoA"/>
</dbReference>
<accession>A0ABV5BB51</accession>
<dbReference type="SMART" id="SM00899">
    <property type="entry name" value="FeoA"/>
    <property type="match status" value="1"/>
</dbReference>
<dbReference type="PANTHER" id="PTHR42954:SF1">
    <property type="entry name" value="FERROUS IRON TRANSPORTER FEOA DOMAIN-CONTAINING PROTEIN"/>
    <property type="match status" value="1"/>
</dbReference>
<dbReference type="PANTHER" id="PTHR42954">
    <property type="entry name" value="FE(2+) TRANSPORT PROTEIN A"/>
    <property type="match status" value="1"/>
</dbReference>
<comment type="caution">
    <text evidence="3">The sequence shown here is derived from an EMBL/GenBank/DDBJ whole genome shotgun (WGS) entry which is preliminary data.</text>
</comment>
<dbReference type="Gene3D" id="2.30.30.90">
    <property type="match status" value="1"/>
</dbReference>
<dbReference type="InterPro" id="IPR007167">
    <property type="entry name" value="Fe-transptr_FeoA-like"/>
</dbReference>
<dbReference type="RefSeq" id="WP_375526681.1">
    <property type="nucleotide sequence ID" value="NZ_JBHILM010000021.1"/>
</dbReference>
<name>A0ABV5BB51_9BACL</name>
<keyword evidence="4" id="KW-1185">Reference proteome</keyword>
<dbReference type="InterPro" id="IPR038157">
    <property type="entry name" value="FeoA_core_dom"/>
</dbReference>
<keyword evidence="1" id="KW-0408">Iron</keyword>
<feature type="domain" description="Ferrous iron transporter FeoA-like" evidence="2">
    <location>
        <begin position="1"/>
        <end position="74"/>
    </location>
</feature>
<dbReference type="EMBL" id="JBHILM010000021">
    <property type="protein sequence ID" value="MFB5682937.1"/>
    <property type="molecule type" value="Genomic_DNA"/>
</dbReference>
<reference evidence="3 4" key="1">
    <citation type="submission" date="2024-09" db="EMBL/GenBank/DDBJ databases">
        <authorList>
            <person name="Ruan L."/>
        </authorList>
    </citation>
    <scope>NUCLEOTIDE SEQUENCE [LARGE SCALE GENOMIC DNA]</scope>
    <source>
        <strain evidence="3 4">D33</strain>
    </source>
</reference>
<protein>
    <submittedName>
        <fullName evidence="3">Ferrous iron transport protein A</fullName>
    </submittedName>
</protein>
<organism evidence="3 4">
    <name type="scientific">Paenibacillus terreus</name>
    <dbReference type="NCBI Taxonomy" id="1387834"/>
    <lineage>
        <taxon>Bacteria</taxon>
        <taxon>Bacillati</taxon>
        <taxon>Bacillota</taxon>
        <taxon>Bacilli</taxon>
        <taxon>Bacillales</taxon>
        <taxon>Paenibacillaceae</taxon>
        <taxon>Paenibacillus</taxon>
    </lineage>
</organism>
<evidence type="ECO:0000313" key="3">
    <source>
        <dbReference type="EMBL" id="MFB5682937.1"/>
    </source>
</evidence>
<dbReference type="SUPFAM" id="SSF50037">
    <property type="entry name" value="C-terminal domain of transcriptional repressors"/>
    <property type="match status" value="1"/>
</dbReference>
<dbReference type="Pfam" id="PF04023">
    <property type="entry name" value="FeoA"/>
    <property type="match status" value="1"/>
</dbReference>
<evidence type="ECO:0000259" key="2">
    <source>
        <dbReference type="SMART" id="SM00899"/>
    </source>
</evidence>
<dbReference type="InterPro" id="IPR008988">
    <property type="entry name" value="Transcriptional_repressor_C"/>
</dbReference>
<sequence>MKLAETNINAAVRVVDIGCSNQRICRRLGDLGILEGSVVSITQRLPFGGPLTLETGGQYIAIRRKEALQIAVEAV</sequence>
<dbReference type="Proteomes" id="UP001580407">
    <property type="component" value="Unassembled WGS sequence"/>
</dbReference>
<evidence type="ECO:0000256" key="1">
    <source>
        <dbReference type="ARBA" id="ARBA00023004"/>
    </source>
</evidence>